<dbReference type="Proteomes" id="UP001558613">
    <property type="component" value="Unassembled WGS sequence"/>
</dbReference>
<gene>
    <name evidence="2" type="ORF">QQF64_005534</name>
</gene>
<keyword evidence="1" id="KW-1133">Transmembrane helix</keyword>
<keyword evidence="3" id="KW-1185">Reference proteome</keyword>
<organism evidence="2 3">
    <name type="scientific">Cirrhinus molitorella</name>
    <name type="common">mud carp</name>
    <dbReference type="NCBI Taxonomy" id="172907"/>
    <lineage>
        <taxon>Eukaryota</taxon>
        <taxon>Metazoa</taxon>
        <taxon>Chordata</taxon>
        <taxon>Craniata</taxon>
        <taxon>Vertebrata</taxon>
        <taxon>Euteleostomi</taxon>
        <taxon>Actinopterygii</taxon>
        <taxon>Neopterygii</taxon>
        <taxon>Teleostei</taxon>
        <taxon>Ostariophysi</taxon>
        <taxon>Cypriniformes</taxon>
        <taxon>Cyprinidae</taxon>
        <taxon>Labeoninae</taxon>
        <taxon>Labeonini</taxon>
        <taxon>Cirrhinus</taxon>
    </lineage>
</organism>
<evidence type="ECO:0000313" key="2">
    <source>
        <dbReference type="EMBL" id="KAL1262795.1"/>
    </source>
</evidence>
<accession>A0ABR3ME01</accession>
<feature type="transmembrane region" description="Helical" evidence="1">
    <location>
        <begin position="61"/>
        <end position="80"/>
    </location>
</feature>
<keyword evidence="1" id="KW-0472">Membrane</keyword>
<reference evidence="2 3" key="1">
    <citation type="submission" date="2023-09" db="EMBL/GenBank/DDBJ databases">
        <authorList>
            <person name="Wang M."/>
        </authorList>
    </citation>
    <scope>NUCLEOTIDE SEQUENCE [LARGE SCALE GENOMIC DNA]</scope>
    <source>
        <strain evidence="2">GT-2023</strain>
        <tissue evidence="2">Liver</tissue>
    </source>
</reference>
<evidence type="ECO:0000256" key="1">
    <source>
        <dbReference type="SAM" id="Phobius"/>
    </source>
</evidence>
<keyword evidence="1" id="KW-0812">Transmembrane</keyword>
<sequence>MAASFAAIGLETVPPSLFYRTRFLPRRTAQRRVGLTLLVGCVHTVLMYQMAQMEISVHRGIWVGFLIISISIHLIAVLLFKKNPSWVSYREYNQNKWRGQ</sequence>
<name>A0ABR3ME01_9TELE</name>
<dbReference type="EMBL" id="JAYMGO010000013">
    <property type="protein sequence ID" value="KAL1262795.1"/>
    <property type="molecule type" value="Genomic_DNA"/>
</dbReference>
<protein>
    <submittedName>
        <fullName evidence="2">Uncharacterized protein</fullName>
    </submittedName>
</protein>
<comment type="caution">
    <text evidence="2">The sequence shown here is derived from an EMBL/GenBank/DDBJ whole genome shotgun (WGS) entry which is preliminary data.</text>
</comment>
<feature type="transmembrane region" description="Helical" evidence="1">
    <location>
        <begin position="32"/>
        <end position="49"/>
    </location>
</feature>
<evidence type="ECO:0000313" key="3">
    <source>
        <dbReference type="Proteomes" id="UP001558613"/>
    </source>
</evidence>
<proteinExistence type="predicted"/>